<feature type="region of interest" description="Disordered" evidence="1">
    <location>
        <begin position="1"/>
        <end position="21"/>
    </location>
</feature>
<dbReference type="AlphaFoldDB" id="A0A507CF34"/>
<dbReference type="EMBL" id="QEAO01000004">
    <property type="protein sequence ID" value="TPX36606.1"/>
    <property type="molecule type" value="Genomic_DNA"/>
</dbReference>
<name>A0A507CF34_9FUNG</name>
<dbReference type="GeneID" id="42002396"/>
<evidence type="ECO:0008006" key="4">
    <source>
        <dbReference type="Google" id="ProtNLM"/>
    </source>
</evidence>
<evidence type="ECO:0000256" key="1">
    <source>
        <dbReference type="SAM" id="MobiDB-lite"/>
    </source>
</evidence>
<reference evidence="2 3" key="1">
    <citation type="journal article" date="2019" name="Sci. Rep.">
        <title>Comparative genomics of chytrid fungi reveal insights into the obligate biotrophic and pathogenic lifestyle of Synchytrium endobioticum.</title>
        <authorList>
            <person name="van de Vossenberg B.T.L.H."/>
            <person name="Warris S."/>
            <person name="Nguyen H.D.T."/>
            <person name="van Gent-Pelzer M.P.E."/>
            <person name="Joly D.L."/>
            <person name="van de Geest H.C."/>
            <person name="Bonants P.J.M."/>
            <person name="Smith D.S."/>
            <person name="Levesque C.A."/>
            <person name="van der Lee T.A.J."/>
        </authorList>
    </citation>
    <scope>NUCLEOTIDE SEQUENCE [LARGE SCALE GENOMIC DNA]</scope>
    <source>
        <strain evidence="2 3">JEL517</strain>
    </source>
</reference>
<keyword evidence="3" id="KW-1185">Reference proteome</keyword>
<dbReference type="OrthoDB" id="10490662at2759"/>
<evidence type="ECO:0000313" key="2">
    <source>
        <dbReference type="EMBL" id="TPX36606.1"/>
    </source>
</evidence>
<sequence>MKNELQNLKEEEEATHLSPLPTPKPYDIFKGLPDELIGAIFIRTQHPLNLSSCSRRLYRISRDERLRAQWLLLHPTTLFYHHPIPACITLRSIPSTPTTFFPLAIMSSQQTLKLFIQYCNQCQRQTHFDRVAIAVVWKFAIEKCYEDVIIAILNGVRTKDVINTRDFLCWFFVRPYGERPFQLATIKVVRDACNGETLNANEIEVVIRDGQADAAVMLLRFMGVNEWYTFIVERAFHLRRMDTVTLLMDFWDVKKGGDARIDRLRMGFEALNT</sequence>
<gene>
    <name evidence="2" type="ORF">SmJEL517_g01171</name>
</gene>
<dbReference type="Proteomes" id="UP000319731">
    <property type="component" value="Unassembled WGS sequence"/>
</dbReference>
<protein>
    <recommendedName>
        <fullName evidence="4">F-box domain-containing protein</fullName>
    </recommendedName>
</protein>
<evidence type="ECO:0000313" key="3">
    <source>
        <dbReference type="Proteomes" id="UP000319731"/>
    </source>
</evidence>
<organism evidence="2 3">
    <name type="scientific">Synchytrium microbalum</name>
    <dbReference type="NCBI Taxonomy" id="1806994"/>
    <lineage>
        <taxon>Eukaryota</taxon>
        <taxon>Fungi</taxon>
        <taxon>Fungi incertae sedis</taxon>
        <taxon>Chytridiomycota</taxon>
        <taxon>Chytridiomycota incertae sedis</taxon>
        <taxon>Chytridiomycetes</taxon>
        <taxon>Synchytriales</taxon>
        <taxon>Synchytriaceae</taxon>
        <taxon>Synchytrium</taxon>
    </lineage>
</organism>
<comment type="caution">
    <text evidence="2">The sequence shown here is derived from an EMBL/GenBank/DDBJ whole genome shotgun (WGS) entry which is preliminary data.</text>
</comment>
<proteinExistence type="predicted"/>
<accession>A0A507CF34</accession>
<dbReference type="RefSeq" id="XP_031026820.1">
    <property type="nucleotide sequence ID" value="XM_031167099.1"/>
</dbReference>